<evidence type="ECO:0000256" key="1">
    <source>
        <dbReference type="ARBA" id="ARBA00006992"/>
    </source>
</evidence>
<sequence length="1053" mass="118002">MDASLALKKFQLLVEQQKRMMLEEKLGIRHTQPAHAGQDIGDGLDHVYFAPVTSEGLEKRLGIKLKPHPDKVSEAAALSSVQTPVLQYSLGLPKEILLNGISALQVQAVHLACARHETFLPNGQRAGFYLGDGPGVGKGRQIAALVTENILRKRGNERAMWFSASADLAVDATRDFRDIGAYKYDPIRIHDLRKIGKLRAGLKLEEVKGLDKGVLFSTYNLLISQSTKFSSVKTMQKSDPLKFSNPELAGADIHVKKEYVEAVCGEMEFGPQSRLAQIVEWCGGEAFDGALVFDECHKAKNCTAKYGERGAQMESKTSRAVIELQRRLPNARVLYVSATGATEASNLGYMQRLGLWGPGTSFVSKDEFIDLLQQQGISVMELVAMELKQAGFFLARTLSYEGVTYEQLPIEVSPEYKELYNRSCALWLQIWKAVDKYSEDRKKGMSKMWGGHLRFFRQLLTACKIDDIEAFAKKMLAEGHCIVIGLQSTGEARTEAMVREAGAANDENFAFDSFADPAGLIMTTIIEEHCRASPDYQQLLNSANSLNLPTNPLDDLIDRLGGPDKVAELTGRRKRMVRDPDAGTFHYKARAHDMPLNEVNIAEKNRFQRGEKLVAIISDAASTGISLQADRSVANQRVRVHITAELAWSADKTVQQLGRTHRSNQLQPPRYVILFTDVAGEHRFAGAVAKRLELLGALTHGDRHAACQDALASFNVDDKYGQAALAEMYKIFLRRSTAMAPGYAVPAWMEEQTRHLAPEQQEAERQRIFAEFIPVACKLLKEVDVITTDYKFLGRETEYRTANANLPDSEKVPTASFNKLMNRLLGVRIEFQRKIFDYFTALQEKHIRQAKREGDFAPPGIRHLSGAIKYVNDSVLLQNQQAGHSTSLFEYKMDRGMIYEKALEVLKAELAENEQSRSGFYVMTHGGTGNEQYVLAMECNKDGRRVTKADRGKKGTYMCIIRPNAGFSAGNMAYQEFAGKYKRVKADRQESDWMEKKWQEEYRKDPGKKRFTDLYLITGAIMPALQPTLKLFKRLKLENPRARQATAHIPLSG</sequence>
<dbReference type="PANTHER" id="PTHR12706">
    <property type="entry name" value="STRAWBERRY NOTCH-RELATED"/>
    <property type="match status" value="1"/>
</dbReference>
<dbReference type="InterPro" id="IPR026937">
    <property type="entry name" value="SBNO_Helicase_C_dom"/>
</dbReference>
<name>I0YT13_COCSC</name>
<evidence type="ECO:0000313" key="6">
    <source>
        <dbReference type="Proteomes" id="UP000007264"/>
    </source>
</evidence>
<feature type="domain" description="Strawberry notch AAA" evidence="3">
    <location>
        <begin position="271"/>
        <end position="422"/>
    </location>
</feature>
<dbReference type="PANTHER" id="PTHR12706:SF33">
    <property type="entry name" value="PROTEIN WITH HELICASE_C DOMAIN"/>
    <property type="match status" value="1"/>
</dbReference>
<dbReference type="Pfam" id="PF13872">
    <property type="entry name" value="AAA_34"/>
    <property type="match status" value="2"/>
</dbReference>
<evidence type="ECO:0000259" key="2">
    <source>
        <dbReference type="Pfam" id="PF13871"/>
    </source>
</evidence>
<dbReference type="Proteomes" id="UP000007264">
    <property type="component" value="Unassembled WGS sequence"/>
</dbReference>
<dbReference type="InterPro" id="IPR039187">
    <property type="entry name" value="SNO_AAA"/>
</dbReference>
<evidence type="ECO:0000259" key="4">
    <source>
        <dbReference type="Pfam" id="PF25373"/>
    </source>
</evidence>
<evidence type="ECO:0000313" key="5">
    <source>
        <dbReference type="EMBL" id="EIE21532.1"/>
    </source>
</evidence>
<comment type="similarity">
    <text evidence="1">Belongs to the SBNO family.</text>
</comment>
<dbReference type="AlphaFoldDB" id="I0YT13"/>
<dbReference type="GeneID" id="17039516"/>
<feature type="domain" description="Strawberry notch helicase C" evidence="2">
    <location>
        <begin position="551"/>
        <end position="857"/>
    </location>
</feature>
<dbReference type="Pfam" id="PF25373">
    <property type="entry name" value="SBNO"/>
    <property type="match status" value="1"/>
</dbReference>
<dbReference type="eggNOG" id="KOG1513">
    <property type="taxonomic scope" value="Eukaryota"/>
</dbReference>
<dbReference type="InterPro" id="IPR057332">
    <property type="entry name" value="SBNO_a/b_dom"/>
</dbReference>
<organism evidence="5 6">
    <name type="scientific">Coccomyxa subellipsoidea (strain C-169)</name>
    <name type="common">Green microalga</name>
    <dbReference type="NCBI Taxonomy" id="574566"/>
    <lineage>
        <taxon>Eukaryota</taxon>
        <taxon>Viridiplantae</taxon>
        <taxon>Chlorophyta</taxon>
        <taxon>core chlorophytes</taxon>
        <taxon>Trebouxiophyceae</taxon>
        <taxon>Trebouxiophyceae incertae sedis</taxon>
        <taxon>Coccomyxaceae</taxon>
        <taxon>Coccomyxa</taxon>
        <taxon>Coccomyxa subellipsoidea</taxon>
    </lineage>
</organism>
<dbReference type="EMBL" id="AGSI01000012">
    <property type="protein sequence ID" value="EIE21532.1"/>
    <property type="molecule type" value="Genomic_DNA"/>
</dbReference>
<feature type="domain" description="SBNO alpha/beta" evidence="4">
    <location>
        <begin position="898"/>
        <end position="995"/>
    </location>
</feature>
<dbReference type="OrthoDB" id="421838at2759"/>
<dbReference type="GO" id="GO:0005634">
    <property type="term" value="C:nucleus"/>
    <property type="evidence" value="ECO:0007669"/>
    <property type="project" value="TreeGrafter"/>
</dbReference>
<reference evidence="5 6" key="1">
    <citation type="journal article" date="2012" name="Genome Biol.">
        <title>The genome of the polar eukaryotic microalga coccomyxa subellipsoidea reveals traits of cold adaptation.</title>
        <authorList>
            <person name="Blanc G."/>
            <person name="Agarkova I."/>
            <person name="Grimwood J."/>
            <person name="Kuo A."/>
            <person name="Brueggeman A."/>
            <person name="Dunigan D."/>
            <person name="Gurnon J."/>
            <person name="Ladunga I."/>
            <person name="Lindquist E."/>
            <person name="Lucas S."/>
            <person name="Pangilinan J."/>
            <person name="Proschold T."/>
            <person name="Salamov A."/>
            <person name="Schmutz J."/>
            <person name="Weeks D."/>
            <person name="Yamada T."/>
            <person name="Claverie J.M."/>
            <person name="Grigoriev I."/>
            <person name="Van Etten J."/>
            <person name="Lomsadze A."/>
            <person name="Borodovsky M."/>
        </authorList>
    </citation>
    <scope>NUCLEOTIDE SEQUENCE [LARGE SCALE GENOMIC DNA]</scope>
    <source>
        <strain evidence="5 6">C-169</strain>
    </source>
</reference>
<dbReference type="Pfam" id="PF13871">
    <property type="entry name" value="Helicase_C_4"/>
    <property type="match status" value="1"/>
</dbReference>
<evidence type="ECO:0000259" key="3">
    <source>
        <dbReference type="Pfam" id="PF13872"/>
    </source>
</evidence>
<dbReference type="RefSeq" id="XP_005646076.1">
    <property type="nucleotide sequence ID" value="XM_005646019.1"/>
</dbReference>
<dbReference type="GO" id="GO:0006355">
    <property type="term" value="P:regulation of DNA-templated transcription"/>
    <property type="evidence" value="ECO:0007669"/>
    <property type="project" value="InterPro"/>
</dbReference>
<dbReference type="KEGG" id="csl:COCSUDRAFT_56747"/>
<dbReference type="GO" id="GO:0042393">
    <property type="term" value="F:histone binding"/>
    <property type="evidence" value="ECO:0007669"/>
    <property type="project" value="TreeGrafter"/>
</dbReference>
<feature type="domain" description="Strawberry notch AAA" evidence="3">
    <location>
        <begin position="67"/>
        <end position="230"/>
    </location>
</feature>
<comment type="caution">
    <text evidence="5">The sequence shown here is derived from an EMBL/GenBank/DDBJ whole genome shotgun (WGS) entry which is preliminary data.</text>
</comment>
<protein>
    <submittedName>
        <fullName evidence="5">Uncharacterized protein</fullName>
    </submittedName>
</protein>
<gene>
    <name evidence="5" type="ORF">COCSUDRAFT_56747</name>
</gene>
<dbReference type="GO" id="GO:0031490">
    <property type="term" value="F:chromatin DNA binding"/>
    <property type="evidence" value="ECO:0007669"/>
    <property type="project" value="TreeGrafter"/>
</dbReference>
<dbReference type="SUPFAM" id="SSF52540">
    <property type="entry name" value="P-loop containing nucleoside triphosphate hydrolases"/>
    <property type="match status" value="2"/>
</dbReference>
<dbReference type="InterPro" id="IPR026741">
    <property type="entry name" value="SNO"/>
</dbReference>
<dbReference type="Gene3D" id="3.40.50.300">
    <property type="entry name" value="P-loop containing nucleotide triphosphate hydrolases"/>
    <property type="match status" value="2"/>
</dbReference>
<keyword evidence="6" id="KW-1185">Reference proteome</keyword>
<proteinExistence type="inferred from homology"/>
<dbReference type="InterPro" id="IPR027417">
    <property type="entry name" value="P-loop_NTPase"/>
</dbReference>
<accession>I0YT13</accession>